<dbReference type="EMBL" id="JAWLNX010000004">
    <property type="protein sequence ID" value="MEB3367400.1"/>
    <property type="molecule type" value="Genomic_DNA"/>
</dbReference>
<dbReference type="Proteomes" id="UP001327093">
    <property type="component" value="Unassembled WGS sequence"/>
</dbReference>
<name>A0ABU6A7D2_9PSEU</name>
<gene>
    <name evidence="2" type="ORF">R4I43_08270</name>
</gene>
<dbReference type="RefSeq" id="WP_324264951.1">
    <property type="nucleotide sequence ID" value="NZ_JAWLNX010000004.1"/>
</dbReference>
<keyword evidence="2" id="KW-0540">Nuclease</keyword>
<reference evidence="2 3" key="1">
    <citation type="submission" date="2023-10" db="EMBL/GenBank/DDBJ databases">
        <title>Saccharopolyspora sp. nov., isolated from mangrove soil.</title>
        <authorList>
            <person name="Lu Y."/>
            <person name="Liu W."/>
        </authorList>
    </citation>
    <scope>NUCLEOTIDE SEQUENCE [LARGE SCALE GENOMIC DNA]</scope>
    <source>
        <strain evidence="2 3">S2-29</strain>
    </source>
</reference>
<keyword evidence="2" id="KW-0255">Endonuclease</keyword>
<evidence type="ECO:0000259" key="1">
    <source>
        <dbReference type="SMART" id="SM00507"/>
    </source>
</evidence>
<protein>
    <submittedName>
        <fullName evidence="2">HNH endonuclease</fullName>
    </submittedName>
</protein>
<dbReference type="Pfam" id="PF01844">
    <property type="entry name" value="HNH"/>
    <property type="match status" value="1"/>
</dbReference>
<organism evidence="2 3">
    <name type="scientific">Saccharopolyspora mangrovi</name>
    <dbReference type="NCBI Taxonomy" id="3082379"/>
    <lineage>
        <taxon>Bacteria</taxon>
        <taxon>Bacillati</taxon>
        <taxon>Actinomycetota</taxon>
        <taxon>Actinomycetes</taxon>
        <taxon>Pseudonocardiales</taxon>
        <taxon>Pseudonocardiaceae</taxon>
        <taxon>Saccharopolyspora</taxon>
    </lineage>
</organism>
<keyword evidence="2" id="KW-0378">Hydrolase</keyword>
<dbReference type="InterPro" id="IPR002711">
    <property type="entry name" value="HNH"/>
</dbReference>
<accession>A0ABU6A7D2</accession>
<dbReference type="InterPro" id="IPR003615">
    <property type="entry name" value="HNH_nuc"/>
</dbReference>
<evidence type="ECO:0000313" key="2">
    <source>
        <dbReference type="EMBL" id="MEB3367400.1"/>
    </source>
</evidence>
<comment type="caution">
    <text evidence="2">The sequence shown here is derived from an EMBL/GenBank/DDBJ whole genome shotgun (WGS) entry which is preliminary data.</text>
</comment>
<proteinExistence type="predicted"/>
<keyword evidence="3" id="KW-1185">Reference proteome</keyword>
<dbReference type="Gene3D" id="1.10.30.50">
    <property type="match status" value="1"/>
</dbReference>
<dbReference type="CDD" id="cd00085">
    <property type="entry name" value="HNHc"/>
    <property type="match status" value="1"/>
</dbReference>
<evidence type="ECO:0000313" key="3">
    <source>
        <dbReference type="Proteomes" id="UP001327093"/>
    </source>
</evidence>
<dbReference type="SMART" id="SM00507">
    <property type="entry name" value="HNHc"/>
    <property type="match status" value="1"/>
</dbReference>
<sequence>MLTTTFTYCAQERGTSCGIGNVRSVHVAEKRRDTNLARKLRLKIRGQRDPCWLCGRDIDYELEFPHPHSFTVDHIVPVSKGGAEYDPENLRAAHYRCNQRKGDRLVPVRPTRIEFDTSRKW</sequence>
<feature type="domain" description="HNH nuclease" evidence="1">
    <location>
        <begin position="39"/>
        <end position="99"/>
    </location>
</feature>
<dbReference type="GO" id="GO:0004519">
    <property type="term" value="F:endonuclease activity"/>
    <property type="evidence" value="ECO:0007669"/>
    <property type="project" value="UniProtKB-KW"/>
</dbReference>